<dbReference type="Pfam" id="PF25005">
    <property type="entry name" value="PSF2_N"/>
    <property type="match status" value="1"/>
</dbReference>
<dbReference type="SUPFAM" id="SSF160059">
    <property type="entry name" value="PriA/YqbF domain"/>
    <property type="match status" value="1"/>
</dbReference>
<dbReference type="InterPro" id="IPR007257">
    <property type="entry name" value="GINS_Psf2"/>
</dbReference>
<feature type="region of interest" description="Disordered" evidence="5">
    <location>
        <begin position="202"/>
        <end position="229"/>
    </location>
</feature>
<dbReference type="AlphaFoldDB" id="A0A830HST3"/>
<reference evidence="8" key="1">
    <citation type="submission" date="2020-10" db="EMBL/GenBank/DDBJ databases">
        <title>Unveiling of a novel bifunctional photoreceptor, Dualchrome1, isolated from a cosmopolitan green alga.</title>
        <authorList>
            <person name="Suzuki S."/>
            <person name="Kawachi M."/>
        </authorList>
    </citation>
    <scope>NUCLEOTIDE SEQUENCE</scope>
    <source>
        <strain evidence="8">NIES 2893</strain>
    </source>
</reference>
<sequence>MSSSLSSRLYTPDEMTFCAEDALVDIVPRIAMPACAFLSTTIPPLRPNIPCTVPLWMALALKKRHAARIVIPAWLASTEELEALLERERNDNKVFQHLTEHYLEVAHLLLAGTKGARDDFASMTVMHKNRDLLEKLRLVRESKLNQGLEGLATAWNSVKDEGEEFTVPLNNISRMELNALRPLFQGALDKFWKLEHANNTAATTNMPSATPTPHQTEVEEAPVRRLRGR</sequence>
<dbReference type="PANTHER" id="PTHR12772:SF0">
    <property type="entry name" value="DNA REPLICATION COMPLEX GINS PROTEIN PSF2"/>
    <property type="match status" value="1"/>
</dbReference>
<dbReference type="OrthoDB" id="1938138at2759"/>
<feature type="domain" description="GINS subunit" evidence="6">
    <location>
        <begin position="74"/>
        <end position="189"/>
    </location>
</feature>
<dbReference type="Pfam" id="PF05916">
    <property type="entry name" value="Sld5"/>
    <property type="match status" value="1"/>
</dbReference>
<keyword evidence="9" id="KW-1185">Reference proteome</keyword>
<dbReference type="InterPro" id="IPR036224">
    <property type="entry name" value="GINS_bundle-like_dom_sf"/>
</dbReference>
<evidence type="ECO:0000259" key="6">
    <source>
        <dbReference type="Pfam" id="PF05916"/>
    </source>
</evidence>
<evidence type="ECO:0000256" key="2">
    <source>
        <dbReference type="ARBA" id="ARBA00010565"/>
    </source>
</evidence>
<dbReference type="InterPro" id="IPR021151">
    <property type="entry name" value="GINS_A"/>
</dbReference>
<protein>
    <submittedName>
        <fullName evidence="8">DNA replication protein psf2</fullName>
    </submittedName>
</protein>
<keyword evidence="4" id="KW-0539">Nucleus</keyword>
<evidence type="ECO:0000313" key="9">
    <source>
        <dbReference type="Proteomes" id="UP000660262"/>
    </source>
</evidence>
<organism evidence="8 9">
    <name type="scientific">Pycnococcus provasolii</name>
    <dbReference type="NCBI Taxonomy" id="41880"/>
    <lineage>
        <taxon>Eukaryota</taxon>
        <taxon>Viridiplantae</taxon>
        <taxon>Chlorophyta</taxon>
        <taxon>Pseudoscourfieldiophyceae</taxon>
        <taxon>Pseudoscourfieldiales</taxon>
        <taxon>Pycnococcaceae</taxon>
        <taxon>Pycnococcus</taxon>
    </lineage>
</organism>
<comment type="similarity">
    <text evidence="2">Belongs to the GINS2/PSF2 family.</text>
</comment>
<keyword evidence="3" id="KW-0235">DNA replication</keyword>
<dbReference type="GO" id="GO:0000727">
    <property type="term" value="P:double-strand break repair via break-induced replication"/>
    <property type="evidence" value="ECO:0007669"/>
    <property type="project" value="TreeGrafter"/>
</dbReference>
<evidence type="ECO:0000256" key="3">
    <source>
        <dbReference type="ARBA" id="ARBA00022705"/>
    </source>
</evidence>
<evidence type="ECO:0000256" key="4">
    <source>
        <dbReference type="ARBA" id="ARBA00023242"/>
    </source>
</evidence>
<evidence type="ECO:0000256" key="5">
    <source>
        <dbReference type="SAM" id="MobiDB-lite"/>
    </source>
</evidence>
<feature type="compositionally biased region" description="Polar residues" evidence="5">
    <location>
        <begin position="202"/>
        <end position="215"/>
    </location>
</feature>
<evidence type="ECO:0000313" key="8">
    <source>
        <dbReference type="EMBL" id="GHP10172.1"/>
    </source>
</evidence>
<dbReference type="GO" id="GO:0000811">
    <property type="term" value="C:GINS complex"/>
    <property type="evidence" value="ECO:0007669"/>
    <property type="project" value="TreeGrafter"/>
</dbReference>
<dbReference type="CDD" id="cd21694">
    <property type="entry name" value="GINS_B_Psf2"/>
    <property type="match status" value="1"/>
</dbReference>
<dbReference type="InterPro" id="IPR056784">
    <property type="entry name" value="PSF2_N"/>
</dbReference>
<dbReference type="Gene3D" id="3.40.5.50">
    <property type="match status" value="1"/>
</dbReference>
<comment type="subcellular location">
    <subcellularLocation>
        <location evidence="1">Nucleus</location>
    </subcellularLocation>
</comment>
<dbReference type="PANTHER" id="PTHR12772">
    <property type="entry name" value="DNA REPLICATION COMPLEX GINS PROTEIN PSF2"/>
    <property type="match status" value="1"/>
</dbReference>
<dbReference type="SUPFAM" id="SSF158573">
    <property type="entry name" value="GINS helical bundle-like"/>
    <property type="match status" value="1"/>
</dbReference>
<dbReference type="FunFam" id="3.40.5.50:FF:000001">
    <property type="entry name" value="DNA replication complex GINS protein PSF2"/>
    <property type="match status" value="1"/>
</dbReference>
<comment type="caution">
    <text evidence="8">The sequence shown here is derived from an EMBL/GenBank/DDBJ whole genome shotgun (WGS) entry which is preliminary data.</text>
</comment>
<feature type="domain" description="DNA replication complex GINS protein PSF2 N-terminal" evidence="7">
    <location>
        <begin position="11"/>
        <end position="70"/>
    </location>
</feature>
<proteinExistence type="inferred from homology"/>
<evidence type="ECO:0000259" key="7">
    <source>
        <dbReference type="Pfam" id="PF25005"/>
    </source>
</evidence>
<accession>A0A830HST3</accession>
<dbReference type="CDD" id="cd11712">
    <property type="entry name" value="GINS_A_psf2"/>
    <property type="match status" value="1"/>
</dbReference>
<dbReference type="EMBL" id="BNJQ01000028">
    <property type="protein sequence ID" value="GHP10172.1"/>
    <property type="molecule type" value="Genomic_DNA"/>
</dbReference>
<dbReference type="Gene3D" id="1.20.58.1020">
    <property type="match status" value="1"/>
</dbReference>
<gene>
    <name evidence="8" type="ORF">PPROV_000890400</name>
</gene>
<name>A0A830HST3_9CHLO</name>
<evidence type="ECO:0000256" key="1">
    <source>
        <dbReference type="ARBA" id="ARBA00004123"/>
    </source>
</evidence>
<dbReference type="GO" id="GO:0006260">
    <property type="term" value="P:DNA replication"/>
    <property type="evidence" value="ECO:0007669"/>
    <property type="project" value="UniProtKB-KW"/>
</dbReference>
<dbReference type="Proteomes" id="UP000660262">
    <property type="component" value="Unassembled WGS sequence"/>
</dbReference>